<keyword evidence="3" id="KW-1185">Reference proteome</keyword>
<gene>
    <name evidence="2" type="ORF">BDQ12DRAFT_671003</name>
</gene>
<protein>
    <submittedName>
        <fullName evidence="2">Uncharacterized protein</fullName>
    </submittedName>
</protein>
<feature type="region of interest" description="Disordered" evidence="1">
    <location>
        <begin position="66"/>
        <end position="106"/>
    </location>
</feature>
<dbReference type="AlphaFoldDB" id="A0A5C3LHB9"/>
<evidence type="ECO:0000256" key="1">
    <source>
        <dbReference type="SAM" id="MobiDB-lite"/>
    </source>
</evidence>
<dbReference type="Proteomes" id="UP000308652">
    <property type="component" value="Unassembled WGS sequence"/>
</dbReference>
<feature type="compositionally biased region" description="Basic and acidic residues" evidence="1">
    <location>
        <begin position="85"/>
        <end position="98"/>
    </location>
</feature>
<evidence type="ECO:0000313" key="2">
    <source>
        <dbReference type="EMBL" id="TFK32504.1"/>
    </source>
</evidence>
<evidence type="ECO:0000313" key="3">
    <source>
        <dbReference type="Proteomes" id="UP000308652"/>
    </source>
</evidence>
<proteinExistence type="predicted"/>
<accession>A0A5C3LHB9</accession>
<organism evidence="2 3">
    <name type="scientific">Crucibulum laeve</name>
    <dbReference type="NCBI Taxonomy" id="68775"/>
    <lineage>
        <taxon>Eukaryota</taxon>
        <taxon>Fungi</taxon>
        <taxon>Dikarya</taxon>
        <taxon>Basidiomycota</taxon>
        <taxon>Agaricomycotina</taxon>
        <taxon>Agaricomycetes</taxon>
        <taxon>Agaricomycetidae</taxon>
        <taxon>Agaricales</taxon>
        <taxon>Agaricineae</taxon>
        <taxon>Nidulariaceae</taxon>
        <taxon>Crucibulum</taxon>
    </lineage>
</organism>
<sequence length="168" mass="17866">MFQAVWFLTFITIDNTLKTQDLANNLKKMKAKTALAKLTVIHAMRSNTSAAADSCKCTMSAADTTAQPSVKKGKTVKAAIDGEADGNRNEKQKEELKGQKGKNAPRKTLAEKVAAVELEPTPSKLTKTETVLVDEGTTVAPPRHSCTAVTSLLPAAGNSGVETVIHQC</sequence>
<dbReference type="EMBL" id="ML213672">
    <property type="protein sequence ID" value="TFK32504.1"/>
    <property type="molecule type" value="Genomic_DNA"/>
</dbReference>
<name>A0A5C3LHB9_9AGAR</name>
<reference evidence="2 3" key="1">
    <citation type="journal article" date="2019" name="Nat. Ecol. Evol.">
        <title>Megaphylogeny resolves global patterns of mushroom evolution.</title>
        <authorList>
            <person name="Varga T."/>
            <person name="Krizsan K."/>
            <person name="Foldi C."/>
            <person name="Dima B."/>
            <person name="Sanchez-Garcia M."/>
            <person name="Sanchez-Ramirez S."/>
            <person name="Szollosi G.J."/>
            <person name="Szarkandi J.G."/>
            <person name="Papp V."/>
            <person name="Albert L."/>
            <person name="Andreopoulos W."/>
            <person name="Angelini C."/>
            <person name="Antonin V."/>
            <person name="Barry K.W."/>
            <person name="Bougher N.L."/>
            <person name="Buchanan P."/>
            <person name="Buyck B."/>
            <person name="Bense V."/>
            <person name="Catcheside P."/>
            <person name="Chovatia M."/>
            <person name="Cooper J."/>
            <person name="Damon W."/>
            <person name="Desjardin D."/>
            <person name="Finy P."/>
            <person name="Geml J."/>
            <person name="Haridas S."/>
            <person name="Hughes K."/>
            <person name="Justo A."/>
            <person name="Karasinski D."/>
            <person name="Kautmanova I."/>
            <person name="Kiss B."/>
            <person name="Kocsube S."/>
            <person name="Kotiranta H."/>
            <person name="LaButti K.M."/>
            <person name="Lechner B.E."/>
            <person name="Liimatainen K."/>
            <person name="Lipzen A."/>
            <person name="Lukacs Z."/>
            <person name="Mihaltcheva S."/>
            <person name="Morgado L.N."/>
            <person name="Niskanen T."/>
            <person name="Noordeloos M.E."/>
            <person name="Ohm R.A."/>
            <person name="Ortiz-Santana B."/>
            <person name="Ovrebo C."/>
            <person name="Racz N."/>
            <person name="Riley R."/>
            <person name="Savchenko A."/>
            <person name="Shiryaev A."/>
            <person name="Soop K."/>
            <person name="Spirin V."/>
            <person name="Szebenyi C."/>
            <person name="Tomsovsky M."/>
            <person name="Tulloss R.E."/>
            <person name="Uehling J."/>
            <person name="Grigoriev I.V."/>
            <person name="Vagvolgyi C."/>
            <person name="Papp T."/>
            <person name="Martin F.M."/>
            <person name="Miettinen O."/>
            <person name="Hibbett D.S."/>
            <person name="Nagy L.G."/>
        </authorList>
    </citation>
    <scope>NUCLEOTIDE SEQUENCE [LARGE SCALE GENOMIC DNA]</scope>
    <source>
        <strain evidence="2 3">CBS 166.37</strain>
    </source>
</reference>